<gene>
    <name evidence="2" type="ORF">POCTA_138.1.T0530110</name>
</gene>
<reference evidence="2" key="1">
    <citation type="submission" date="2021-01" db="EMBL/GenBank/DDBJ databases">
        <authorList>
            <consortium name="Genoscope - CEA"/>
            <person name="William W."/>
        </authorList>
    </citation>
    <scope>NUCLEOTIDE SEQUENCE</scope>
</reference>
<keyword evidence="1" id="KW-0472">Membrane</keyword>
<sequence>MNHSPPKAERRHTSIYLQTQPEPQNSSIFKIDFGKENIPTQKISWDQYSKSLQQATISQKKKPTQKYVELESQTDVNIKFKFPLYTDRQIGIKPEYQNLLQEAYDNDDDINTRESVMNFFIDVCKRDLVQGILENQQIKDQQGYLYHLLQFEIPSQIFQVLHKDQVNKINLLTSKQNDIQSIFINLFIFNIIQVILSIISVINIFQSRLKFKKRNSISIIIHKIIECHNQYLNFVD</sequence>
<dbReference type="AlphaFoldDB" id="A0A8S1UXQ0"/>
<dbReference type="EMBL" id="CAJJDP010000053">
    <property type="protein sequence ID" value="CAD8169244.1"/>
    <property type="molecule type" value="Genomic_DNA"/>
</dbReference>
<evidence type="ECO:0000256" key="1">
    <source>
        <dbReference type="SAM" id="Phobius"/>
    </source>
</evidence>
<evidence type="ECO:0008006" key="4">
    <source>
        <dbReference type="Google" id="ProtNLM"/>
    </source>
</evidence>
<organism evidence="2 3">
    <name type="scientific">Paramecium octaurelia</name>
    <dbReference type="NCBI Taxonomy" id="43137"/>
    <lineage>
        <taxon>Eukaryota</taxon>
        <taxon>Sar</taxon>
        <taxon>Alveolata</taxon>
        <taxon>Ciliophora</taxon>
        <taxon>Intramacronucleata</taxon>
        <taxon>Oligohymenophorea</taxon>
        <taxon>Peniculida</taxon>
        <taxon>Parameciidae</taxon>
        <taxon>Paramecium</taxon>
    </lineage>
</organism>
<keyword evidence="1" id="KW-0812">Transmembrane</keyword>
<comment type="caution">
    <text evidence="2">The sequence shown here is derived from an EMBL/GenBank/DDBJ whole genome shotgun (WGS) entry which is preliminary data.</text>
</comment>
<name>A0A8S1UXQ0_PAROT</name>
<keyword evidence="3" id="KW-1185">Reference proteome</keyword>
<dbReference type="OrthoDB" id="306566at2759"/>
<evidence type="ECO:0000313" key="2">
    <source>
        <dbReference type="EMBL" id="CAD8169244.1"/>
    </source>
</evidence>
<feature type="transmembrane region" description="Helical" evidence="1">
    <location>
        <begin position="182"/>
        <end position="205"/>
    </location>
</feature>
<accession>A0A8S1UXQ0</accession>
<proteinExistence type="predicted"/>
<keyword evidence="1" id="KW-1133">Transmembrane helix</keyword>
<dbReference type="Proteomes" id="UP000683925">
    <property type="component" value="Unassembled WGS sequence"/>
</dbReference>
<evidence type="ECO:0000313" key="3">
    <source>
        <dbReference type="Proteomes" id="UP000683925"/>
    </source>
</evidence>
<protein>
    <recommendedName>
        <fullName evidence="4">Transmembrane protein</fullName>
    </recommendedName>
</protein>